<keyword evidence="2" id="KW-1185">Reference proteome</keyword>
<comment type="caution">
    <text evidence="1">The sequence shown here is derived from an EMBL/GenBank/DDBJ whole genome shotgun (WGS) entry which is preliminary data.</text>
</comment>
<reference evidence="1" key="1">
    <citation type="submission" date="2013-05" db="EMBL/GenBank/DDBJ databases">
        <authorList>
            <person name="Yim A.K.Y."/>
            <person name="Chan T.F."/>
            <person name="Ji K.M."/>
            <person name="Liu X.Y."/>
            <person name="Zhou J.W."/>
            <person name="Li R.Q."/>
            <person name="Yang K.Y."/>
            <person name="Li J."/>
            <person name="Li M."/>
            <person name="Law P.T.W."/>
            <person name="Wu Y.L."/>
            <person name="Cai Z.L."/>
            <person name="Qin H."/>
            <person name="Bao Y."/>
            <person name="Leung R.K.K."/>
            <person name="Ng P.K.S."/>
            <person name="Zou J."/>
            <person name="Zhong X.J."/>
            <person name="Ran P.X."/>
            <person name="Zhong N.S."/>
            <person name="Liu Z.G."/>
            <person name="Tsui S.K.W."/>
        </authorList>
    </citation>
    <scope>NUCLEOTIDE SEQUENCE</scope>
    <source>
        <strain evidence="1">Derf</strain>
        <tissue evidence="1">Whole organism</tissue>
    </source>
</reference>
<evidence type="ECO:0000313" key="1">
    <source>
        <dbReference type="EMBL" id="KAH9527640.1"/>
    </source>
</evidence>
<dbReference type="AlphaFoldDB" id="A0A922ICN7"/>
<protein>
    <submittedName>
        <fullName evidence="1">Uncharacterized protein</fullName>
    </submittedName>
</protein>
<dbReference type="Proteomes" id="UP000790347">
    <property type="component" value="Unassembled WGS sequence"/>
</dbReference>
<dbReference type="EMBL" id="ASGP02000001">
    <property type="protein sequence ID" value="KAH9527640.1"/>
    <property type="molecule type" value="Genomic_DNA"/>
</dbReference>
<sequence length="51" mass="6156">MVDYRAQKPDMPSVFACLLSHRQTQYLYQKDAYPNELFRSVCEQHKMSYTH</sequence>
<gene>
    <name evidence="1" type="ORF">DERF_001648</name>
</gene>
<proteinExistence type="predicted"/>
<reference evidence="1" key="2">
    <citation type="journal article" date="2022" name="Res Sq">
        <title>Comparative Genomics Reveals Insights into the Divergent Evolution of Astigmatic Mites and Household Pest Adaptations.</title>
        <authorList>
            <person name="Xiong Q."/>
            <person name="Wan A.T.-Y."/>
            <person name="Liu X.-Y."/>
            <person name="Fung C.S.-H."/>
            <person name="Xiao X."/>
            <person name="Malainual N."/>
            <person name="Hou J."/>
            <person name="Wang L."/>
            <person name="Wang M."/>
            <person name="Yang K."/>
            <person name="Cui Y."/>
            <person name="Leung E."/>
            <person name="Nong W."/>
            <person name="Shin S.-K."/>
            <person name="Au S."/>
            <person name="Jeong K.Y."/>
            <person name="Chew F.T."/>
            <person name="Hui J."/>
            <person name="Leung T.F."/>
            <person name="Tungtrongchitr A."/>
            <person name="Zhong N."/>
            <person name="Liu Z."/>
            <person name="Tsui S."/>
        </authorList>
    </citation>
    <scope>NUCLEOTIDE SEQUENCE</scope>
    <source>
        <strain evidence="1">Derf</strain>
        <tissue evidence="1">Whole organism</tissue>
    </source>
</reference>
<accession>A0A922ICN7</accession>
<organism evidence="1 2">
    <name type="scientific">Dermatophagoides farinae</name>
    <name type="common">American house dust mite</name>
    <dbReference type="NCBI Taxonomy" id="6954"/>
    <lineage>
        <taxon>Eukaryota</taxon>
        <taxon>Metazoa</taxon>
        <taxon>Ecdysozoa</taxon>
        <taxon>Arthropoda</taxon>
        <taxon>Chelicerata</taxon>
        <taxon>Arachnida</taxon>
        <taxon>Acari</taxon>
        <taxon>Acariformes</taxon>
        <taxon>Sarcoptiformes</taxon>
        <taxon>Astigmata</taxon>
        <taxon>Psoroptidia</taxon>
        <taxon>Analgoidea</taxon>
        <taxon>Pyroglyphidae</taxon>
        <taxon>Dermatophagoidinae</taxon>
        <taxon>Dermatophagoides</taxon>
    </lineage>
</organism>
<evidence type="ECO:0000313" key="2">
    <source>
        <dbReference type="Proteomes" id="UP000790347"/>
    </source>
</evidence>
<name>A0A922ICN7_DERFA</name>